<evidence type="ECO:0000313" key="3">
    <source>
        <dbReference type="Proteomes" id="UP001154240"/>
    </source>
</evidence>
<dbReference type="Proteomes" id="UP001154240">
    <property type="component" value="Unassembled WGS sequence"/>
</dbReference>
<comment type="caution">
    <text evidence="2">The sequence shown here is derived from an EMBL/GenBank/DDBJ whole genome shotgun (WGS) entry which is preliminary data.</text>
</comment>
<dbReference type="InterPro" id="IPR007712">
    <property type="entry name" value="RelE/ParE_toxin"/>
</dbReference>
<accession>A0A9X4MIQ1</accession>
<dbReference type="Gene3D" id="3.30.2310.20">
    <property type="entry name" value="RelE-like"/>
    <property type="match status" value="1"/>
</dbReference>
<reference evidence="2" key="1">
    <citation type="journal article" date="2022" name="bioRxiv">
        <title>Thiovibrio frasassiensisgen. nov., sp. nov., an autotrophic, elemental sulfur disproportionating bacterium isolated from sulfidic karst sediment, and proposal of Thiovibrionaceae fam. nov.</title>
        <authorList>
            <person name="Aronson H."/>
            <person name="Thomas C."/>
            <person name="Bhattacharyya M."/>
            <person name="Eckstein S."/>
            <person name="Jensen S."/>
            <person name="Barco R."/>
            <person name="Macalady J."/>
            <person name="Amend J."/>
        </authorList>
    </citation>
    <scope>NUCLEOTIDE SEQUENCE</scope>
    <source>
        <strain evidence="2">RS19-109</strain>
    </source>
</reference>
<dbReference type="AlphaFoldDB" id="A0A9X4MIQ1"/>
<dbReference type="SUPFAM" id="SSF143011">
    <property type="entry name" value="RelE-like"/>
    <property type="match status" value="1"/>
</dbReference>
<protein>
    <submittedName>
        <fullName evidence="2">Type II toxin-antitoxin system RelE/ParE family toxin</fullName>
    </submittedName>
</protein>
<dbReference type="EMBL" id="JAPHEH010000001">
    <property type="protein sequence ID" value="MDG4476955.1"/>
    <property type="molecule type" value="Genomic_DNA"/>
</dbReference>
<evidence type="ECO:0000313" key="2">
    <source>
        <dbReference type="EMBL" id="MDG4476955.1"/>
    </source>
</evidence>
<gene>
    <name evidence="2" type="ORF">OLX77_12400</name>
</gene>
<reference evidence="2" key="2">
    <citation type="submission" date="2022-10" db="EMBL/GenBank/DDBJ databases">
        <authorList>
            <person name="Aronson H.S."/>
        </authorList>
    </citation>
    <scope>NUCLEOTIDE SEQUENCE</scope>
    <source>
        <strain evidence="2">RS19-109</strain>
    </source>
</reference>
<dbReference type="RefSeq" id="WP_307633920.1">
    <property type="nucleotide sequence ID" value="NZ_JAPHEH010000001.1"/>
</dbReference>
<dbReference type="Pfam" id="PF05016">
    <property type="entry name" value="ParE_toxin"/>
    <property type="match status" value="1"/>
</dbReference>
<keyword evidence="1" id="KW-1277">Toxin-antitoxin system</keyword>
<keyword evidence="3" id="KW-1185">Reference proteome</keyword>
<sequence length="87" mass="10175">MLKLDLTKRALGFLEQLPPKQFRQVANKGFGLMGNPEPHDSKELIGYPFRRADIGEYRIVYRVEDDILKVALIGKRNDDDVYRQLKR</sequence>
<organism evidence="2 3">
    <name type="scientific">Thiovibrio frasassiensis</name>
    <dbReference type="NCBI Taxonomy" id="2984131"/>
    <lineage>
        <taxon>Bacteria</taxon>
        <taxon>Pseudomonadati</taxon>
        <taxon>Thermodesulfobacteriota</taxon>
        <taxon>Desulfobulbia</taxon>
        <taxon>Desulfobulbales</taxon>
        <taxon>Thiovibrionaceae</taxon>
        <taxon>Thiovibrio</taxon>
    </lineage>
</organism>
<proteinExistence type="predicted"/>
<evidence type="ECO:0000256" key="1">
    <source>
        <dbReference type="ARBA" id="ARBA00022649"/>
    </source>
</evidence>
<name>A0A9X4MIQ1_9BACT</name>
<dbReference type="InterPro" id="IPR035093">
    <property type="entry name" value="RelE/ParE_toxin_dom_sf"/>
</dbReference>